<keyword evidence="3" id="KW-0804">Transcription</keyword>
<protein>
    <submittedName>
        <fullName evidence="6">Helix-turn-helix transcriptional regulator</fullName>
    </submittedName>
</protein>
<dbReference type="Pfam" id="PF00717">
    <property type="entry name" value="Peptidase_S24"/>
    <property type="match status" value="1"/>
</dbReference>
<gene>
    <name evidence="6" type="ORF">I2492_04145</name>
    <name evidence="5" type="ORF">I2493_04145</name>
</gene>
<evidence type="ECO:0000256" key="1">
    <source>
        <dbReference type="ARBA" id="ARBA00023015"/>
    </source>
</evidence>
<name>A0A9D7AGE3_9GAMM</name>
<keyword evidence="2" id="KW-0238">DNA-binding</keyword>
<dbReference type="PANTHER" id="PTHR40661:SF3">
    <property type="entry name" value="FELS-1 PROPHAGE TRANSCRIPTIONAL REGULATOR"/>
    <property type="match status" value="1"/>
</dbReference>
<dbReference type="PANTHER" id="PTHR40661">
    <property type="match status" value="1"/>
</dbReference>
<evidence type="ECO:0000313" key="7">
    <source>
        <dbReference type="Proteomes" id="UP000807542"/>
    </source>
</evidence>
<evidence type="ECO:0000313" key="6">
    <source>
        <dbReference type="EMBL" id="MBK5175515.1"/>
    </source>
</evidence>
<dbReference type="InterPro" id="IPR015927">
    <property type="entry name" value="Peptidase_S24_S26A/B/C"/>
</dbReference>
<dbReference type="CDD" id="cd06529">
    <property type="entry name" value="S24_LexA-like"/>
    <property type="match status" value="1"/>
</dbReference>
<comment type="caution">
    <text evidence="6">The sequence shown here is derived from an EMBL/GenBank/DDBJ whole genome shotgun (WGS) entry which is preliminary data.</text>
</comment>
<dbReference type="Proteomes" id="UP001296969">
    <property type="component" value="Unassembled WGS sequence"/>
</dbReference>
<dbReference type="RefSeq" id="WP_228397373.1">
    <property type="nucleotide sequence ID" value="NZ_JADRCP010000001.1"/>
</dbReference>
<dbReference type="SUPFAM" id="SSF51306">
    <property type="entry name" value="LexA/Signal peptidase"/>
    <property type="match status" value="1"/>
</dbReference>
<feature type="domain" description="Peptidase S24/S26A/S26B/S26C" evidence="4">
    <location>
        <begin position="106"/>
        <end position="218"/>
    </location>
</feature>
<organism evidence="6 7">
    <name type="scientific">Limnobaculum xujianqingii</name>
    <dbReference type="NCBI Taxonomy" id="2738837"/>
    <lineage>
        <taxon>Bacteria</taxon>
        <taxon>Pseudomonadati</taxon>
        <taxon>Pseudomonadota</taxon>
        <taxon>Gammaproteobacteria</taxon>
        <taxon>Enterobacterales</taxon>
        <taxon>Budviciaceae</taxon>
        <taxon>Limnobaculum</taxon>
    </lineage>
</organism>
<dbReference type="GO" id="GO:0003677">
    <property type="term" value="F:DNA binding"/>
    <property type="evidence" value="ECO:0007669"/>
    <property type="project" value="UniProtKB-KW"/>
</dbReference>
<evidence type="ECO:0000259" key="4">
    <source>
        <dbReference type="Pfam" id="PF00717"/>
    </source>
</evidence>
<keyword evidence="8" id="KW-1185">Reference proteome</keyword>
<evidence type="ECO:0000256" key="2">
    <source>
        <dbReference type="ARBA" id="ARBA00023125"/>
    </source>
</evidence>
<dbReference type="InterPro" id="IPR039418">
    <property type="entry name" value="LexA-like"/>
</dbReference>
<dbReference type="AlphaFoldDB" id="A0A9D7AGE3"/>
<evidence type="ECO:0000313" key="8">
    <source>
        <dbReference type="Proteomes" id="UP001296969"/>
    </source>
</evidence>
<accession>A0A9D7AGE3</accession>
<evidence type="ECO:0000313" key="5">
    <source>
        <dbReference type="EMBL" id="MBK5072206.1"/>
    </source>
</evidence>
<dbReference type="InterPro" id="IPR036286">
    <property type="entry name" value="LexA/Signal_pep-like_sf"/>
</dbReference>
<dbReference type="EMBL" id="JADRCP010000001">
    <property type="protein sequence ID" value="MBK5175515.1"/>
    <property type="molecule type" value="Genomic_DNA"/>
</dbReference>
<dbReference type="InterPro" id="IPR001387">
    <property type="entry name" value="Cro/C1-type_HTH"/>
</dbReference>
<evidence type="ECO:0000256" key="3">
    <source>
        <dbReference type="ARBA" id="ARBA00023163"/>
    </source>
</evidence>
<dbReference type="Gene3D" id="2.10.109.10">
    <property type="entry name" value="Umud Fragment, subunit A"/>
    <property type="match status" value="1"/>
</dbReference>
<dbReference type="EMBL" id="JADRCQ010000001">
    <property type="protein sequence ID" value="MBK5072206.1"/>
    <property type="molecule type" value="Genomic_DNA"/>
</dbReference>
<dbReference type="Proteomes" id="UP000807542">
    <property type="component" value="Unassembled WGS sequence"/>
</dbReference>
<dbReference type="CDD" id="cd00093">
    <property type="entry name" value="HTH_XRE"/>
    <property type="match status" value="1"/>
</dbReference>
<sequence>MNKYEIRRQKLIELRDKYCGGKISTLAEKMGKNPSYVSRLLYEEGKEAKRNIADRMVSDIESAFRLPRGWLDGMLDDNNLSIERLNSYRVDVLDVEASAGHGVIVKGEFIETIKSIEYATEYAKTMFGGRPANTIKTITVKGDSMKGTIDPGDQIFIDMKVDFFDGDGIYVFVYGETLHVKRLQMQKDRLAVLSDNEKYDKWFIDESDKDKFFVSGKVLLSQSQAYKRHG</sequence>
<proteinExistence type="predicted"/>
<reference evidence="6 8" key="1">
    <citation type="submission" date="2020-11" db="EMBL/GenBank/DDBJ databases">
        <title>Insectihabitans protaetiae gen. nov. sp. nov. and Insectihabitans allomyrinae sp. nov., isolated from larvae of Protaetia brevitarsis seulensis and Allomyrina dichotoma, respectively.</title>
        <authorList>
            <person name="Lee S.D."/>
            <person name="Byeon Y.-S."/>
            <person name="Kim S.-M."/>
            <person name="Yang H.L."/>
            <person name="Kim I.S."/>
        </authorList>
    </citation>
    <scope>NUCLEOTIDE SEQUENCE</scope>
    <source>
        <strain evidence="6">CWB-B4</strain>
        <strain evidence="5 8">CWB-B43</strain>
    </source>
</reference>
<keyword evidence="1" id="KW-0805">Transcription regulation</keyword>